<dbReference type="AlphaFoldDB" id="A0A0R1SAU2"/>
<dbReference type="SUPFAM" id="SSF55729">
    <property type="entry name" value="Acyl-CoA N-acyltransferases (Nat)"/>
    <property type="match status" value="1"/>
</dbReference>
<evidence type="ECO:0000313" key="2">
    <source>
        <dbReference type="EMBL" id="KRL63834.1"/>
    </source>
</evidence>
<dbReference type="PATRIC" id="fig|1122152.4.peg.82"/>
<dbReference type="CDD" id="cd04301">
    <property type="entry name" value="NAT_SF"/>
    <property type="match status" value="1"/>
</dbReference>
<evidence type="ECO:0000313" key="3">
    <source>
        <dbReference type="Proteomes" id="UP000051931"/>
    </source>
</evidence>
<sequence>MWYVKKWNELTPEEIWQILDLRISTFVVEQKRIYHEIDKTDLSALHVFAIENDKIVAYARVFLDGKYVSFGRVVTSEVVRGHGYGMKLLKEIMHTIKENFPGREIEIESQEQVQDFYKKVGFKTIGAPFIFESTPHIKMIHKSL</sequence>
<reference evidence="2 3" key="1">
    <citation type="journal article" date="2015" name="Genome Announc.">
        <title>Expanding the biotechnology potential of lactobacilli through comparative genomics of 213 strains and associated genera.</title>
        <authorList>
            <person name="Sun Z."/>
            <person name="Harris H.M."/>
            <person name="McCann A."/>
            <person name="Guo C."/>
            <person name="Argimon S."/>
            <person name="Zhang W."/>
            <person name="Yang X."/>
            <person name="Jeffery I.B."/>
            <person name="Cooney J.C."/>
            <person name="Kagawa T.F."/>
            <person name="Liu W."/>
            <person name="Song Y."/>
            <person name="Salvetti E."/>
            <person name="Wrobel A."/>
            <person name="Rasinkangas P."/>
            <person name="Parkhill J."/>
            <person name="Rea M.C."/>
            <person name="O'Sullivan O."/>
            <person name="Ritari J."/>
            <person name="Douillard F.P."/>
            <person name="Paul Ross R."/>
            <person name="Yang R."/>
            <person name="Briner A.E."/>
            <person name="Felis G.E."/>
            <person name="de Vos W.M."/>
            <person name="Barrangou R."/>
            <person name="Klaenhammer T.R."/>
            <person name="Caufield P.W."/>
            <person name="Cui Y."/>
            <person name="Zhang H."/>
            <person name="O'Toole P.W."/>
        </authorList>
    </citation>
    <scope>NUCLEOTIDE SEQUENCE [LARGE SCALE GENOMIC DNA]</scope>
    <source>
        <strain evidence="2 3">DSM 15354</strain>
    </source>
</reference>
<organism evidence="2 3">
    <name type="scientific">Lactobacillus psittaci DSM 15354</name>
    <dbReference type="NCBI Taxonomy" id="1122152"/>
    <lineage>
        <taxon>Bacteria</taxon>
        <taxon>Bacillati</taxon>
        <taxon>Bacillota</taxon>
        <taxon>Bacilli</taxon>
        <taxon>Lactobacillales</taxon>
        <taxon>Lactobacillaceae</taxon>
        <taxon>Lactobacillus</taxon>
    </lineage>
</organism>
<keyword evidence="2" id="KW-0808">Transferase</keyword>
<comment type="caution">
    <text evidence="2">The sequence shown here is derived from an EMBL/GenBank/DDBJ whole genome shotgun (WGS) entry which is preliminary data.</text>
</comment>
<dbReference type="EMBL" id="AZFB01000001">
    <property type="protein sequence ID" value="KRL63834.1"/>
    <property type="molecule type" value="Genomic_DNA"/>
</dbReference>
<dbReference type="InterPro" id="IPR000182">
    <property type="entry name" value="GNAT_dom"/>
</dbReference>
<dbReference type="InterPro" id="IPR016181">
    <property type="entry name" value="Acyl_CoA_acyltransferase"/>
</dbReference>
<accession>A0A0R1SAU2</accession>
<evidence type="ECO:0000259" key="1">
    <source>
        <dbReference type="PROSITE" id="PS51186"/>
    </source>
</evidence>
<name>A0A0R1SAU2_9LACO</name>
<dbReference type="Proteomes" id="UP000051931">
    <property type="component" value="Unassembled WGS sequence"/>
</dbReference>
<dbReference type="OrthoDB" id="9796171at2"/>
<gene>
    <name evidence="2" type="ORF">FC23_GL000081</name>
</gene>
<dbReference type="Pfam" id="PF13673">
    <property type="entry name" value="Acetyltransf_10"/>
    <property type="match status" value="1"/>
</dbReference>
<dbReference type="eggNOG" id="COG2153">
    <property type="taxonomic scope" value="Bacteria"/>
</dbReference>
<proteinExistence type="predicted"/>
<dbReference type="STRING" id="1122152.GCA_000425905_00603"/>
<feature type="domain" description="N-acetyltransferase" evidence="1">
    <location>
        <begin position="5"/>
        <end position="144"/>
    </location>
</feature>
<dbReference type="PROSITE" id="PS51186">
    <property type="entry name" value="GNAT"/>
    <property type="match status" value="1"/>
</dbReference>
<protein>
    <submittedName>
        <fullName evidence="2">Acetyltransferase</fullName>
    </submittedName>
</protein>
<keyword evidence="3" id="KW-1185">Reference proteome</keyword>
<dbReference type="Gene3D" id="3.40.630.30">
    <property type="match status" value="1"/>
</dbReference>
<dbReference type="RefSeq" id="WP_027824793.1">
    <property type="nucleotide sequence ID" value="NZ_AUEI01000004.1"/>
</dbReference>
<dbReference type="GO" id="GO:0016747">
    <property type="term" value="F:acyltransferase activity, transferring groups other than amino-acyl groups"/>
    <property type="evidence" value="ECO:0007669"/>
    <property type="project" value="InterPro"/>
</dbReference>